<keyword evidence="1" id="KW-0812">Transmembrane</keyword>
<feature type="transmembrane region" description="Helical" evidence="1">
    <location>
        <begin position="54"/>
        <end position="73"/>
    </location>
</feature>
<feature type="transmembrane region" description="Helical" evidence="1">
    <location>
        <begin position="322"/>
        <end position="347"/>
    </location>
</feature>
<proteinExistence type="predicted"/>
<dbReference type="Pfam" id="PF06966">
    <property type="entry name" value="DUF1295"/>
    <property type="match status" value="1"/>
</dbReference>
<keyword evidence="1" id="KW-1133">Transmembrane helix</keyword>
<feature type="transmembrane region" description="Helical" evidence="1">
    <location>
        <begin position="169"/>
        <end position="190"/>
    </location>
</feature>
<reference evidence="2" key="1">
    <citation type="submission" date="2021-01" db="EMBL/GenBank/DDBJ databases">
        <authorList>
            <person name="Corre E."/>
            <person name="Pelletier E."/>
            <person name="Niang G."/>
            <person name="Scheremetjew M."/>
            <person name="Finn R."/>
            <person name="Kale V."/>
            <person name="Holt S."/>
            <person name="Cochrane G."/>
            <person name="Meng A."/>
            <person name="Brown T."/>
            <person name="Cohen L."/>
        </authorList>
    </citation>
    <scope>NUCLEOTIDE SEQUENCE</scope>
    <source>
        <strain evidence="2">SPMC142</strain>
    </source>
</reference>
<accession>A0A7S3TBF2</accession>
<dbReference type="Gene3D" id="1.20.120.1630">
    <property type="match status" value="1"/>
</dbReference>
<dbReference type="EMBL" id="HBIQ01074404">
    <property type="protein sequence ID" value="CAE0578040.1"/>
    <property type="molecule type" value="Transcribed_RNA"/>
</dbReference>
<name>A0A7S3TBF2_9SPIT</name>
<protein>
    <recommendedName>
        <fullName evidence="3">Steroid 5-alpha reductase C-terminal domain-containing protein</fullName>
    </recommendedName>
</protein>
<evidence type="ECO:0000313" key="2">
    <source>
        <dbReference type="EMBL" id="CAE0578040.1"/>
    </source>
</evidence>
<evidence type="ECO:0008006" key="3">
    <source>
        <dbReference type="Google" id="ProtNLM"/>
    </source>
</evidence>
<dbReference type="AlphaFoldDB" id="A0A7S3TBF2"/>
<keyword evidence="1" id="KW-0472">Membrane</keyword>
<dbReference type="InterPro" id="IPR010721">
    <property type="entry name" value="UstE-like"/>
</dbReference>
<feature type="transmembrane region" description="Helical" evidence="1">
    <location>
        <begin position="242"/>
        <end position="259"/>
    </location>
</feature>
<dbReference type="GO" id="GO:0016020">
    <property type="term" value="C:membrane"/>
    <property type="evidence" value="ECO:0007669"/>
    <property type="project" value="TreeGrafter"/>
</dbReference>
<feature type="transmembrane region" description="Helical" evidence="1">
    <location>
        <begin position="219"/>
        <end position="236"/>
    </location>
</feature>
<dbReference type="PANTHER" id="PTHR32251">
    <property type="entry name" value="3-OXO-5-ALPHA-STEROID 4-DEHYDROGENASE"/>
    <property type="match status" value="1"/>
</dbReference>
<dbReference type="PANTHER" id="PTHR32251:SF17">
    <property type="entry name" value="STEROID 5-ALPHA REDUCTASE C-TERMINAL DOMAIN-CONTAINING PROTEIN"/>
    <property type="match status" value="1"/>
</dbReference>
<sequence length="348" mass="37074">MPSQQLSKLAMQTSVGAGLSVALLHGSPRGLLLLGSVTTSLLCALPWMSDTHLAVTYGFGASLVCHALLVAIAQASWPSPGAALTILAYLLYGAKTCIFQAFRDANAEYVAKVLDPPRKKAAVLARADSDVPRIMSRLSPRLSSVLLFGVLLSGFSFPLSSAVNAAPQRAIGVVFGALVALGGLFLQSVADFQKFTFKRLYGPNELCDRGLWSVSRHPNYLGGMVFHIGVLMAGVAGAKNLSAAFLAVIAPGAFIKIILEATTQLERKQLAFFEAGDLDMRNKWRDYVRKTPRFYGRVAAANDPTYLEVEDRQDQEDRGDEIAGIVAITGGAGVATAVVGFIGWLLVS</sequence>
<evidence type="ECO:0000256" key="1">
    <source>
        <dbReference type="SAM" id="Phobius"/>
    </source>
</evidence>
<organism evidence="2">
    <name type="scientific">Strombidinopsis acuminata</name>
    <dbReference type="NCBI Taxonomy" id="141414"/>
    <lineage>
        <taxon>Eukaryota</taxon>
        <taxon>Sar</taxon>
        <taxon>Alveolata</taxon>
        <taxon>Ciliophora</taxon>
        <taxon>Intramacronucleata</taxon>
        <taxon>Spirotrichea</taxon>
        <taxon>Choreotrichia</taxon>
        <taxon>Choreotrichida</taxon>
        <taxon>Strombidinopsidae</taxon>
        <taxon>Strombidinopsis</taxon>
    </lineage>
</organism>
<gene>
    <name evidence="2" type="ORF">SACU0126_LOCUS23727</name>
</gene>
<feature type="transmembrane region" description="Helical" evidence="1">
    <location>
        <begin position="142"/>
        <end position="163"/>
    </location>
</feature>